<dbReference type="GO" id="GO:0009277">
    <property type="term" value="C:fungal-type cell wall"/>
    <property type="evidence" value="ECO:0007669"/>
    <property type="project" value="TreeGrafter"/>
</dbReference>
<evidence type="ECO:0000313" key="26">
    <source>
        <dbReference type="Proteomes" id="UP000544331"/>
    </source>
</evidence>
<dbReference type="GO" id="GO:0098552">
    <property type="term" value="C:side of membrane"/>
    <property type="evidence" value="ECO:0007669"/>
    <property type="project" value="UniProtKB-KW"/>
</dbReference>
<feature type="region of interest" description="Disordered" evidence="23">
    <location>
        <begin position="354"/>
        <end position="375"/>
    </location>
</feature>
<dbReference type="GO" id="GO:0042973">
    <property type="term" value="F:glucan endo-1,3-beta-D-glucosidase activity"/>
    <property type="evidence" value="ECO:0007669"/>
    <property type="project" value="UniProtKB-EC"/>
</dbReference>
<evidence type="ECO:0000256" key="23">
    <source>
        <dbReference type="SAM" id="MobiDB-lite"/>
    </source>
</evidence>
<evidence type="ECO:0000256" key="3">
    <source>
        <dbReference type="ARBA" id="ARBA00004609"/>
    </source>
</evidence>
<keyword evidence="26" id="KW-1185">Reference proteome</keyword>
<dbReference type="InterPro" id="IPR000490">
    <property type="entry name" value="Glyco_hydro_17"/>
</dbReference>
<organism evidence="25 26">
    <name type="scientific">Fusarium mundagurra</name>
    <dbReference type="NCBI Taxonomy" id="1567541"/>
    <lineage>
        <taxon>Eukaryota</taxon>
        <taxon>Fungi</taxon>
        <taxon>Dikarya</taxon>
        <taxon>Ascomycota</taxon>
        <taxon>Pezizomycotina</taxon>
        <taxon>Sordariomycetes</taxon>
        <taxon>Hypocreomycetidae</taxon>
        <taxon>Hypocreales</taxon>
        <taxon>Nectriaceae</taxon>
        <taxon>Fusarium</taxon>
        <taxon>Fusarium fujikuroi species complex</taxon>
    </lineage>
</organism>
<dbReference type="GO" id="GO:0009986">
    <property type="term" value="C:cell surface"/>
    <property type="evidence" value="ECO:0007669"/>
    <property type="project" value="TreeGrafter"/>
</dbReference>
<keyword evidence="10" id="KW-0336">GPI-anchor</keyword>
<gene>
    <name evidence="25" type="ORF">FMUND_8295</name>
</gene>
<dbReference type="GO" id="GO:0000272">
    <property type="term" value="P:polysaccharide catabolic process"/>
    <property type="evidence" value="ECO:0007669"/>
    <property type="project" value="UniProtKB-KW"/>
</dbReference>
<keyword evidence="17" id="KW-0961">Cell wall biogenesis/degradation</keyword>
<evidence type="ECO:0000256" key="22">
    <source>
        <dbReference type="RuleBase" id="RU004335"/>
    </source>
</evidence>
<evidence type="ECO:0000256" key="15">
    <source>
        <dbReference type="ARBA" id="ARBA00023277"/>
    </source>
</evidence>
<evidence type="ECO:0000256" key="6">
    <source>
        <dbReference type="ARBA" id="ARBA00019762"/>
    </source>
</evidence>
<evidence type="ECO:0000256" key="24">
    <source>
        <dbReference type="SAM" id="SignalP"/>
    </source>
</evidence>
<keyword evidence="15" id="KW-0119">Carbohydrate metabolism</keyword>
<comment type="function">
    <text evidence="19">Glucanases play a role in cell expansion during growth, in cell-cell fusion during mating, and in spore release during sporulation. This enzyme may be involved in beta-glucan degradation and also function biosynthetically as a transglycosylase.</text>
</comment>
<dbReference type="InterPro" id="IPR017853">
    <property type="entry name" value="GH"/>
</dbReference>
<dbReference type="Proteomes" id="UP000544331">
    <property type="component" value="Unassembled WGS sequence"/>
</dbReference>
<accession>A0A8H6DF24</accession>
<evidence type="ECO:0000256" key="20">
    <source>
        <dbReference type="ARBA" id="ARBA00032134"/>
    </source>
</evidence>
<comment type="catalytic activity">
    <reaction evidence="1">
        <text>Hydrolysis of (1-&gt;3)-beta-D-glucosidic linkages in (1-&gt;3)-beta-D-glucans.</text>
        <dbReference type="EC" id="3.2.1.39"/>
    </reaction>
</comment>
<keyword evidence="9" id="KW-0964">Secreted</keyword>
<feature type="chain" id="PRO_5034183713" description="Probable glucan endo-1,3-beta-glucosidase eglC" evidence="24">
    <location>
        <begin position="19"/>
        <end position="527"/>
    </location>
</feature>
<comment type="subcellular location">
    <subcellularLocation>
        <location evidence="3">Cell membrane</location>
        <topology evidence="3">Lipid-anchor</topology>
        <topology evidence="3">GPI-anchor</topology>
    </subcellularLocation>
    <subcellularLocation>
        <location evidence="2">Secreted</location>
        <location evidence="2">Cell wall</location>
    </subcellularLocation>
</comment>
<evidence type="ECO:0000313" key="25">
    <source>
        <dbReference type="EMBL" id="KAF5712692.1"/>
    </source>
</evidence>
<dbReference type="GO" id="GO:0005576">
    <property type="term" value="C:extracellular region"/>
    <property type="evidence" value="ECO:0007669"/>
    <property type="project" value="TreeGrafter"/>
</dbReference>
<evidence type="ECO:0000256" key="18">
    <source>
        <dbReference type="ARBA" id="ARBA00023326"/>
    </source>
</evidence>
<evidence type="ECO:0000256" key="11">
    <source>
        <dbReference type="ARBA" id="ARBA00022729"/>
    </source>
</evidence>
<keyword evidence="13" id="KW-0472">Membrane</keyword>
<evidence type="ECO:0000256" key="2">
    <source>
        <dbReference type="ARBA" id="ARBA00004191"/>
    </source>
</evidence>
<keyword evidence="7" id="KW-1003">Cell membrane</keyword>
<dbReference type="SUPFAM" id="SSF51445">
    <property type="entry name" value="(Trans)glycosidases"/>
    <property type="match status" value="1"/>
</dbReference>
<keyword evidence="18" id="KW-0624">Polysaccharide degradation</keyword>
<evidence type="ECO:0000256" key="19">
    <source>
        <dbReference type="ARBA" id="ARBA00025152"/>
    </source>
</evidence>
<proteinExistence type="inferred from homology"/>
<dbReference type="EC" id="3.2.1.39" evidence="5"/>
<comment type="similarity">
    <text evidence="4 22">Belongs to the glycosyl hydrolase 17 family.</text>
</comment>
<dbReference type="PANTHER" id="PTHR16631:SF13">
    <property type="entry name" value="GLUCAN ENDO-1,3-BETA-GLUCOSIDASE EGLC-RELATED"/>
    <property type="match status" value="1"/>
</dbReference>
<dbReference type="GO" id="GO:0071555">
    <property type="term" value="P:cell wall organization"/>
    <property type="evidence" value="ECO:0007669"/>
    <property type="project" value="UniProtKB-KW"/>
</dbReference>
<evidence type="ECO:0000256" key="16">
    <source>
        <dbReference type="ARBA" id="ARBA00023288"/>
    </source>
</evidence>
<sequence length="527" mass="55611">MPSINSLLTMALAGSASAAFQGFNYGSTFTDGRVKAQSDFENEFKTAAGLEGTGGAFTSARLYTMIQSGSTNQPISAIPAAIKTKTSMLFGLWASGDGFANEIAALKNTVDQYCGQLDGLVAGISVGSEDLYRISPTGIKANENPGTNPDVLVDYIKQTRAAIKGTCLESVPIGHVDTWTAYVNASNNAVIGACDWLGMDAYPYFEDTKNNPISEGANLFKAAWNEVKAVAKGKEIWVTETGWPVSGKTYGKAVPSTKNARTFYEDVGCPMFGDINVWWYTLQDSAPQTPNPSFGVIGSELTEKPLYDLSCDEKSKKGTLVSRSNDGNVEHRFVSPSFATGNYTNGTVPVVPGTPTSLVPTPSSTSGNGGSAATPLPGSGAQQLNSMGAAAVAFILAAALLHPSNPPIKAGASAPATKKKSSRLFCSYCKKANHTVDTCRSVPGTVTILSGGGQMAPTGCTFRIATGRIEKKNNNKNKNKKTADQKLADKVSKTTTARHEAIQPSLTLAQSRIGYVNFIQLDFHLLA</sequence>
<evidence type="ECO:0000256" key="4">
    <source>
        <dbReference type="ARBA" id="ARBA00008773"/>
    </source>
</evidence>
<dbReference type="InterPro" id="IPR050732">
    <property type="entry name" value="Beta-glucan_modifiers"/>
</dbReference>
<evidence type="ECO:0000256" key="12">
    <source>
        <dbReference type="ARBA" id="ARBA00022801"/>
    </source>
</evidence>
<evidence type="ECO:0000256" key="21">
    <source>
        <dbReference type="ARBA" id="ARBA00032906"/>
    </source>
</evidence>
<evidence type="ECO:0000256" key="8">
    <source>
        <dbReference type="ARBA" id="ARBA00022512"/>
    </source>
</evidence>
<feature type="signal peptide" evidence="24">
    <location>
        <begin position="1"/>
        <end position="18"/>
    </location>
</feature>
<dbReference type="Gene3D" id="3.20.20.80">
    <property type="entry name" value="Glycosidases"/>
    <property type="match status" value="1"/>
</dbReference>
<dbReference type="AlphaFoldDB" id="A0A8H6DF24"/>
<dbReference type="FunFam" id="3.20.20.80:FF:000233">
    <property type="entry name" value="Probable glucan endo-1,3-beta-glucosidase eglC"/>
    <property type="match status" value="1"/>
</dbReference>
<evidence type="ECO:0000256" key="13">
    <source>
        <dbReference type="ARBA" id="ARBA00023136"/>
    </source>
</evidence>
<evidence type="ECO:0000256" key="14">
    <source>
        <dbReference type="ARBA" id="ARBA00023180"/>
    </source>
</evidence>
<evidence type="ECO:0000256" key="7">
    <source>
        <dbReference type="ARBA" id="ARBA00022475"/>
    </source>
</evidence>
<evidence type="ECO:0000256" key="9">
    <source>
        <dbReference type="ARBA" id="ARBA00022525"/>
    </source>
</evidence>
<dbReference type="PANTHER" id="PTHR16631">
    <property type="entry name" value="GLUCAN 1,3-BETA-GLUCOSIDASE"/>
    <property type="match status" value="1"/>
</dbReference>
<name>A0A8H6DF24_9HYPO</name>
<dbReference type="Pfam" id="PF00332">
    <property type="entry name" value="Glyco_hydro_17"/>
    <property type="match status" value="1"/>
</dbReference>
<protein>
    <recommendedName>
        <fullName evidence="6">Probable glucan endo-1,3-beta-glucosidase eglC</fullName>
        <ecNumber evidence="5">3.2.1.39</ecNumber>
    </recommendedName>
    <alternativeName>
        <fullName evidence="20">Endo-1,3-beta-glucanase eglC</fullName>
    </alternativeName>
    <alternativeName>
        <fullName evidence="21">Laminarinase eglC</fullName>
    </alternativeName>
</protein>
<evidence type="ECO:0000256" key="1">
    <source>
        <dbReference type="ARBA" id="ARBA00000382"/>
    </source>
</evidence>
<reference evidence="25 26" key="1">
    <citation type="submission" date="2020-05" db="EMBL/GenBank/DDBJ databases">
        <title>Identification and distribution of gene clusters putatively required for synthesis of sphingolipid metabolism inhibitors in phylogenetically diverse species of the filamentous fungus Fusarium.</title>
        <authorList>
            <person name="Kim H.-S."/>
            <person name="Busman M."/>
            <person name="Brown D.W."/>
            <person name="Divon H."/>
            <person name="Uhlig S."/>
            <person name="Proctor R.H."/>
        </authorList>
    </citation>
    <scope>NUCLEOTIDE SEQUENCE [LARGE SCALE GENOMIC DNA]</scope>
    <source>
        <strain evidence="25 26">NRRL 66235</strain>
    </source>
</reference>
<dbReference type="GO" id="GO:0005886">
    <property type="term" value="C:plasma membrane"/>
    <property type="evidence" value="ECO:0007669"/>
    <property type="project" value="UniProtKB-SubCell"/>
</dbReference>
<keyword evidence="16" id="KW-0449">Lipoprotein</keyword>
<evidence type="ECO:0000256" key="17">
    <source>
        <dbReference type="ARBA" id="ARBA00023316"/>
    </source>
</evidence>
<keyword evidence="8" id="KW-0134">Cell wall</keyword>
<dbReference type="EMBL" id="JAAOAN010000276">
    <property type="protein sequence ID" value="KAF5712692.1"/>
    <property type="molecule type" value="Genomic_DNA"/>
</dbReference>
<keyword evidence="12" id="KW-0378">Hydrolase</keyword>
<keyword evidence="14" id="KW-0325">Glycoprotein</keyword>
<keyword evidence="11 24" id="KW-0732">Signal</keyword>
<evidence type="ECO:0000256" key="10">
    <source>
        <dbReference type="ARBA" id="ARBA00022622"/>
    </source>
</evidence>
<dbReference type="OrthoDB" id="77201at2759"/>
<comment type="caution">
    <text evidence="25">The sequence shown here is derived from an EMBL/GenBank/DDBJ whole genome shotgun (WGS) entry which is preliminary data.</text>
</comment>
<evidence type="ECO:0000256" key="5">
    <source>
        <dbReference type="ARBA" id="ARBA00012780"/>
    </source>
</evidence>